<dbReference type="InterPro" id="IPR021994">
    <property type="entry name" value="DUF3592"/>
</dbReference>
<reference evidence="3 4" key="3">
    <citation type="journal article" date="2011" name="Nat. Chem. Biol.">
        <title>Reveromycin A biosynthesis uses RevG and RevJ for stereospecific spiroacetal formation.</title>
        <authorList>
            <person name="Takahashi S."/>
            <person name="Toyoda A."/>
            <person name="Sekiyama Y."/>
            <person name="Takagi H."/>
            <person name="Nogawa T."/>
            <person name="Uramoto M."/>
            <person name="Suzuki R."/>
            <person name="Koshino H."/>
            <person name="Kumano T."/>
            <person name="Panthee S."/>
            <person name="Dairi T."/>
            <person name="Ishikawa J."/>
            <person name="Ikeda H."/>
            <person name="Sakaki Y."/>
            <person name="Osada H."/>
        </authorList>
    </citation>
    <scope>NUCLEOTIDE SEQUENCE [LARGE SCALE GENOMIC DNA]</scope>
    <source>
        <strain evidence="3 4">SN-593</strain>
    </source>
</reference>
<feature type="transmembrane region" description="Helical" evidence="1">
    <location>
        <begin position="6"/>
        <end position="23"/>
    </location>
</feature>
<dbReference type="Proteomes" id="UP000595703">
    <property type="component" value="Chromosome"/>
</dbReference>
<reference evidence="3 4" key="4">
    <citation type="journal article" date="2020" name="Sci. Rep.">
        <title>beta-carboline chemical signals induce reveromycin production through a LuxR family regulator in Streptomyces sp. SN-593.</title>
        <authorList>
            <person name="Panthee S."/>
            <person name="Kito N."/>
            <person name="Hayashi T."/>
            <person name="Shimizu T."/>
            <person name="Ishikawa J."/>
            <person name="Hamamoto H."/>
            <person name="Osada H."/>
            <person name="Takahashi S."/>
        </authorList>
    </citation>
    <scope>NUCLEOTIDE SEQUENCE [LARGE SCALE GENOMIC DNA]</scope>
    <source>
        <strain evidence="3 4">SN-593</strain>
    </source>
</reference>
<evidence type="ECO:0000259" key="2">
    <source>
        <dbReference type="Pfam" id="PF12158"/>
    </source>
</evidence>
<feature type="domain" description="DUF3592" evidence="2">
    <location>
        <begin position="185"/>
        <end position="257"/>
    </location>
</feature>
<dbReference type="KEGG" id="arev:RVR_4344"/>
<dbReference type="RefSeq" id="WP_202234397.1">
    <property type="nucleotide sequence ID" value="NZ_AP018365.1"/>
</dbReference>
<feature type="transmembrane region" description="Helical" evidence="1">
    <location>
        <begin position="266"/>
        <end position="288"/>
    </location>
</feature>
<keyword evidence="4" id="KW-1185">Reference proteome</keyword>
<feature type="transmembrane region" description="Helical" evidence="1">
    <location>
        <begin position="121"/>
        <end position="139"/>
    </location>
</feature>
<dbReference type="EMBL" id="AP018365">
    <property type="protein sequence ID" value="BBA98232.1"/>
    <property type="molecule type" value="Genomic_DNA"/>
</dbReference>
<reference evidence="3 4" key="2">
    <citation type="journal article" date="2011" name="J. Antibiot.">
        <title>Furaquinocins I and J: novel polyketide isoprenoid hybrid compounds from Streptomyces reveromyceticus SN-593.</title>
        <authorList>
            <person name="Panthee S."/>
            <person name="Takahashi S."/>
            <person name="Takagi H."/>
            <person name="Nogawa T."/>
            <person name="Oowada E."/>
            <person name="Uramoto M."/>
            <person name="Osada H."/>
        </authorList>
    </citation>
    <scope>NUCLEOTIDE SEQUENCE [LARGE SCALE GENOMIC DNA]</scope>
    <source>
        <strain evidence="3 4">SN-593</strain>
    </source>
</reference>
<keyword evidence="1" id="KW-0472">Membrane</keyword>
<evidence type="ECO:0000313" key="4">
    <source>
        <dbReference type="Proteomes" id="UP000595703"/>
    </source>
</evidence>
<organism evidence="3 4">
    <name type="scientific">Actinacidiphila reveromycinica</name>
    <dbReference type="NCBI Taxonomy" id="659352"/>
    <lineage>
        <taxon>Bacteria</taxon>
        <taxon>Bacillati</taxon>
        <taxon>Actinomycetota</taxon>
        <taxon>Actinomycetes</taxon>
        <taxon>Kitasatosporales</taxon>
        <taxon>Streptomycetaceae</taxon>
        <taxon>Actinacidiphila</taxon>
    </lineage>
</organism>
<accession>A0A7U3VP08</accession>
<feature type="transmembrane region" description="Helical" evidence="1">
    <location>
        <begin position="145"/>
        <end position="163"/>
    </location>
</feature>
<keyword evidence="1" id="KW-0812">Transmembrane</keyword>
<evidence type="ECO:0000313" key="3">
    <source>
        <dbReference type="EMBL" id="BBA98232.1"/>
    </source>
</evidence>
<protein>
    <recommendedName>
        <fullName evidence="2">DUF3592 domain-containing protein</fullName>
    </recommendedName>
</protein>
<reference evidence="3 4" key="1">
    <citation type="journal article" date="2010" name="J. Bacteriol.">
        <title>Biochemical characterization of a novel indole prenyltransferase from Streptomyces sp. SN-593.</title>
        <authorList>
            <person name="Takahashi S."/>
            <person name="Takagi H."/>
            <person name="Toyoda A."/>
            <person name="Uramoto M."/>
            <person name="Nogawa T."/>
            <person name="Ueki M."/>
            <person name="Sakaki Y."/>
            <person name="Osada H."/>
        </authorList>
    </citation>
    <scope>NUCLEOTIDE SEQUENCE [LARGE SCALE GENOMIC DNA]</scope>
    <source>
        <strain evidence="3 4">SN-593</strain>
    </source>
</reference>
<dbReference type="Pfam" id="PF12158">
    <property type="entry name" value="DUF3592"/>
    <property type="match status" value="1"/>
</dbReference>
<gene>
    <name evidence="3" type="ORF">RVR_4344</name>
</gene>
<keyword evidence="1" id="KW-1133">Transmembrane helix</keyword>
<sequence length="291" mass="31258">MLYDAAVLVWCAVAGAFGLRLWGRHRSFRGPGIVYAEATVTSVGTPPEHGGRPRDGVPAELAFVDRLSGREVVGPTRGGTYGWLDAAWEGRTVRVRYGAHAPEDFRIAPDGRRPSAPLELLGARCLVYLAAVPVAARFLPGSGPGWLLLLCGLGWCGLMRIAVRRTLAGDVRLRRELREASARATARVVAVLERPDPEVDDTGTRPYSPIVTFTTGDGRTVTALCAFHTSTRRAWPGHDIPVRYALADPAAVVLDRPHDTDPYRSGLVILALVTFAGIAATVLGAYLLSTT</sequence>
<dbReference type="AlphaFoldDB" id="A0A7U3VP08"/>
<proteinExistence type="predicted"/>
<evidence type="ECO:0000256" key="1">
    <source>
        <dbReference type="SAM" id="Phobius"/>
    </source>
</evidence>
<name>A0A7U3VP08_9ACTN</name>